<dbReference type="InterPro" id="IPR011707">
    <property type="entry name" value="Cu-oxidase-like_N"/>
</dbReference>
<dbReference type="GO" id="GO:0005507">
    <property type="term" value="F:copper ion binding"/>
    <property type="evidence" value="ECO:0007669"/>
    <property type="project" value="InterPro"/>
</dbReference>
<gene>
    <name evidence="9" type="ORF">GBAR_LOCUS24190</name>
</gene>
<keyword evidence="2" id="KW-0479">Metal-binding</keyword>
<dbReference type="CDD" id="cd13884">
    <property type="entry name" value="CuRO_2_tcLCC_insect_like"/>
    <property type="match status" value="1"/>
</dbReference>
<evidence type="ECO:0000259" key="7">
    <source>
        <dbReference type="Pfam" id="PF07731"/>
    </source>
</evidence>
<evidence type="ECO:0000259" key="6">
    <source>
        <dbReference type="Pfam" id="PF00394"/>
    </source>
</evidence>
<sequence>MTMYLLLSLVVGVAQLVSSAADVTEFVDCGPLDTACECAEDATVCNFQFYVEYAFTLTRYNFSLPYLEGQGEHVYIDETGNFIVSQGGGKCMDGNFVKKTGESDGLYCNEVGVCMEKNKLCTEPITVDGNVLKMFLSVNKQFPGPTLIVHEGQIVAVDVHNNLSTEGISIHWHGQHQIKTNFMDGVGLVTQCPILPGSSFRYIFRASPSGTFWYHSQMGSQRGNSLFGALIVKEKEIKYPVSFIDNPASHTITVMDWYRQDPEEFFQHKKIAVGWLIGLPPFTAPSDLNPSLGYSITRGPDNVNIGTNAFWSALIHGKGRHSDVPYQRSNLRVYEVEPSQTYRFRLIHTGTMYAFRFSIDGHRLKVMATDGYLVEPMEVDYIAIHTGERYDFLLDTKQSNGNYWMKAETFEMNFGGSANPPYNFTDHKAEAILHYTGTNKPRSPEYANISSTPPECTQESPCKMLNCPFEKFHPSYNIECISIDKVRLVEPTPSDEMPDESPDVTYFMNLAGYVHKEAVSSINDKLFRFPSYPLTTRYEKNDESSFCDVNSECESKKGCKCTTVMDIGDNMTVRLVLSGVGRERKSTHSIHIHGHSVHILKVAYGNYSRNNGFLLGSSRDLTCTEDGDDMDVLDDNRCPNPRFRFPNTKISLDKFAVRKDTFIVPAGGYVVVQFRSNNPGYWFLQCLVDLYFREGMSMIMKEAVDKISNKPPEEMEYCDPFIWDVNDFMQSLENGNGCGSITMPSISAILLIHSVMALVIVL</sequence>
<dbReference type="GO" id="GO:0005886">
    <property type="term" value="C:plasma membrane"/>
    <property type="evidence" value="ECO:0007669"/>
    <property type="project" value="TreeGrafter"/>
</dbReference>
<dbReference type="SUPFAM" id="SSF49503">
    <property type="entry name" value="Cupredoxins"/>
    <property type="match status" value="3"/>
</dbReference>
<evidence type="ECO:0000256" key="2">
    <source>
        <dbReference type="ARBA" id="ARBA00022723"/>
    </source>
</evidence>
<evidence type="ECO:0000256" key="3">
    <source>
        <dbReference type="ARBA" id="ARBA00023002"/>
    </source>
</evidence>
<dbReference type="InterPro" id="IPR011706">
    <property type="entry name" value="Cu-oxidase_C"/>
</dbReference>
<evidence type="ECO:0000313" key="10">
    <source>
        <dbReference type="Proteomes" id="UP001174909"/>
    </source>
</evidence>
<name>A0AA35T996_GEOBA</name>
<comment type="caution">
    <text evidence="9">The sequence shown here is derived from an EMBL/GenBank/DDBJ whole genome shotgun (WGS) entry which is preliminary data.</text>
</comment>
<evidence type="ECO:0000259" key="8">
    <source>
        <dbReference type="Pfam" id="PF07732"/>
    </source>
</evidence>
<reference evidence="9" key="1">
    <citation type="submission" date="2023-03" db="EMBL/GenBank/DDBJ databases">
        <authorList>
            <person name="Steffen K."/>
            <person name="Cardenas P."/>
        </authorList>
    </citation>
    <scope>NUCLEOTIDE SEQUENCE</scope>
</reference>
<dbReference type="PANTHER" id="PTHR11709:SF394">
    <property type="entry name" value="FI03373P-RELATED"/>
    <property type="match status" value="1"/>
</dbReference>
<dbReference type="InterPro" id="IPR008972">
    <property type="entry name" value="Cupredoxin"/>
</dbReference>
<dbReference type="Proteomes" id="UP001174909">
    <property type="component" value="Unassembled WGS sequence"/>
</dbReference>
<dbReference type="EMBL" id="CASHTH010003342">
    <property type="protein sequence ID" value="CAI8043622.1"/>
    <property type="molecule type" value="Genomic_DNA"/>
</dbReference>
<evidence type="ECO:0000256" key="5">
    <source>
        <dbReference type="SAM" id="SignalP"/>
    </source>
</evidence>
<evidence type="ECO:0000313" key="9">
    <source>
        <dbReference type="EMBL" id="CAI8043622.1"/>
    </source>
</evidence>
<dbReference type="GO" id="GO:0016491">
    <property type="term" value="F:oxidoreductase activity"/>
    <property type="evidence" value="ECO:0007669"/>
    <property type="project" value="UniProtKB-KW"/>
</dbReference>
<dbReference type="PROSITE" id="PS00079">
    <property type="entry name" value="MULTICOPPER_OXIDASE1"/>
    <property type="match status" value="1"/>
</dbReference>
<dbReference type="Gene3D" id="2.60.40.420">
    <property type="entry name" value="Cupredoxins - blue copper proteins"/>
    <property type="match status" value="3"/>
</dbReference>
<dbReference type="Pfam" id="PF07731">
    <property type="entry name" value="Cu-oxidase_2"/>
    <property type="match status" value="1"/>
</dbReference>
<feature type="chain" id="PRO_5041405167" evidence="5">
    <location>
        <begin position="22"/>
        <end position="762"/>
    </location>
</feature>
<dbReference type="InterPro" id="IPR001117">
    <property type="entry name" value="Cu-oxidase_2nd"/>
</dbReference>
<dbReference type="Pfam" id="PF00394">
    <property type="entry name" value="Cu-oxidase"/>
    <property type="match status" value="1"/>
</dbReference>
<feature type="signal peptide" evidence="5">
    <location>
        <begin position="1"/>
        <end position="21"/>
    </location>
</feature>
<keyword evidence="5" id="KW-0732">Signal</keyword>
<keyword evidence="10" id="KW-1185">Reference proteome</keyword>
<evidence type="ECO:0000256" key="1">
    <source>
        <dbReference type="ARBA" id="ARBA00010609"/>
    </source>
</evidence>
<dbReference type="CDD" id="cd13858">
    <property type="entry name" value="CuRO_1_tcLCC2_insect_like"/>
    <property type="match status" value="1"/>
</dbReference>
<feature type="domain" description="Plastocyanin-like" evidence="6">
    <location>
        <begin position="250"/>
        <end position="437"/>
    </location>
</feature>
<dbReference type="GO" id="GO:0006826">
    <property type="term" value="P:iron ion transport"/>
    <property type="evidence" value="ECO:0007669"/>
    <property type="project" value="TreeGrafter"/>
</dbReference>
<organism evidence="9 10">
    <name type="scientific">Geodia barretti</name>
    <name type="common">Barrett's horny sponge</name>
    <dbReference type="NCBI Taxonomy" id="519541"/>
    <lineage>
        <taxon>Eukaryota</taxon>
        <taxon>Metazoa</taxon>
        <taxon>Porifera</taxon>
        <taxon>Demospongiae</taxon>
        <taxon>Heteroscleromorpha</taxon>
        <taxon>Tetractinellida</taxon>
        <taxon>Astrophorina</taxon>
        <taxon>Geodiidae</taxon>
        <taxon>Geodia</taxon>
    </lineage>
</organism>
<feature type="domain" description="Plastocyanin-like" evidence="7">
    <location>
        <begin position="548"/>
        <end position="703"/>
    </location>
</feature>
<dbReference type="FunFam" id="2.60.40.420:FF:000045">
    <property type="entry name" value="Laccase 2"/>
    <property type="match status" value="1"/>
</dbReference>
<accession>A0AA35T996</accession>
<feature type="domain" description="Plastocyanin-like" evidence="8">
    <location>
        <begin position="123"/>
        <end position="236"/>
    </location>
</feature>
<keyword evidence="3" id="KW-0560">Oxidoreductase</keyword>
<protein>
    <submittedName>
        <fullName evidence="9">Laccase-2</fullName>
    </submittedName>
</protein>
<proteinExistence type="inferred from homology"/>
<dbReference type="InterPro" id="IPR045087">
    <property type="entry name" value="Cu-oxidase_fam"/>
</dbReference>
<comment type="similarity">
    <text evidence="1">Belongs to the multicopper oxidase family.</text>
</comment>
<evidence type="ECO:0000256" key="4">
    <source>
        <dbReference type="ARBA" id="ARBA00023008"/>
    </source>
</evidence>
<keyword evidence="4" id="KW-0186">Copper</keyword>
<dbReference type="InterPro" id="IPR033138">
    <property type="entry name" value="Cu_oxidase_CS"/>
</dbReference>
<dbReference type="AlphaFoldDB" id="A0AA35T996"/>
<dbReference type="Pfam" id="PF07732">
    <property type="entry name" value="Cu-oxidase_3"/>
    <property type="match status" value="1"/>
</dbReference>
<dbReference type="PANTHER" id="PTHR11709">
    <property type="entry name" value="MULTI-COPPER OXIDASE"/>
    <property type="match status" value="1"/>
</dbReference>